<dbReference type="PRINTS" id="PR00420">
    <property type="entry name" value="RNGMNOXGNASE"/>
</dbReference>
<gene>
    <name evidence="15" type="ORF">BHQ10_001985</name>
</gene>
<comment type="similarity">
    <text evidence="2">Belongs to the mitochondrial pyruvate carrier (MPC) (TC 2.A.105) family.</text>
</comment>
<dbReference type="NCBIfam" id="NF006144">
    <property type="entry name" value="PRK08294.1"/>
    <property type="match status" value="1"/>
</dbReference>
<comment type="subcellular location">
    <subcellularLocation>
        <location evidence="1">Mitochondrion inner membrane</location>
        <topology evidence="1">Multi-pass membrane protein</topology>
    </subcellularLocation>
</comment>
<dbReference type="GeneID" id="63791202"/>
<feature type="domain" description="Phenol hydroxylase-like C-terminal dimerisation" evidence="14">
    <location>
        <begin position="454"/>
        <end position="633"/>
    </location>
</feature>
<keyword evidence="16" id="KW-1185">Reference proteome</keyword>
<evidence type="ECO:0000259" key="13">
    <source>
        <dbReference type="Pfam" id="PF01494"/>
    </source>
</evidence>
<evidence type="ECO:0000313" key="15">
    <source>
        <dbReference type="EMBL" id="RAO65973.1"/>
    </source>
</evidence>
<dbReference type="InterPro" id="IPR012941">
    <property type="entry name" value="Phe_hydrox_C_dim_dom"/>
</dbReference>
<keyword evidence="6" id="KW-0812">Transmembrane</keyword>
<dbReference type="RefSeq" id="XP_040730490.1">
    <property type="nucleotide sequence ID" value="XM_040874080.1"/>
</dbReference>
<dbReference type="Pfam" id="PF01494">
    <property type="entry name" value="FAD_binding_3"/>
    <property type="match status" value="1"/>
</dbReference>
<dbReference type="CDD" id="cd02979">
    <property type="entry name" value="PHOX_C"/>
    <property type="match status" value="1"/>
</dbReference>
<organism evidence="15 16">
    <name type="scientific">Talaromyces amestolkiae</name>
    <dbReference type="NCBI Taxonomy" id="1196081"/>
    <lineage>
        <taxon>Eukaryota</taxon>
        <taxon>Fungi</taxon>
        <taxon>Dikarya</taxon>
        <taxon>Ascomycota</taxon>
        <taxon>Pezizomycotina</taxon>
        <taxon>Eurotiomycetes</taxon>
        <taxon>Eurotiomycetidae</taxon>
        <taxon>Eurotiales</taxon>
        <taxon>Trichocomaceae</taxon>
        <taxon>Talaromyces</taxon>
        <taxon>Talaromyces sect. Talaromyces</taxon>
    </lineage>
</organism>
<dbReference type="Pfam" id="PF03650">
    <property type="entry name" value="MPC"/>
    <property type="match status" value="1"/>
</dbReference>
<dbReference type="PANTHER" id="PTHR43004:SF10">
    <property type="entry name" value="2-MONOOXYGENASE, PUTATIVE (AFU_ORTHOLOGUE AFUA_6G11480)-RELATED"/>
    <property type="match status" value="1"/>
</dbReference>
<keyword evidence="7" id="KW-0999">Mitochondrion inner membrane</keyword>
<evidence type="ECO:0000256" key="1">
    <source>
        <dbReference type="ARBA" id="ARBA00004448"/>
    </source>
</evidence>
<dbReference type="STRING" id="1196081.A0A364KR08"/>
<dbReference type="SUPFAM" id="SSF51905">
    <property type="entry name" value="FAD/NAD(P)-binding domain"/>
    <property type="match status" value="1"/>
</dbReference>
<evidence type="ECO:0000256" key="4">
    <source>
        <dbReference type="ARBA" id="ARBA00022448"/>
    </source>
</evidence>
<accession>A0A364KR08</accession>
<feature type="domain" description="FAD-binding" evidence="13">
    <location>
        <begin position="58"/>
        <end position="417"/>
    </location>
</feature>
<evidence type="ECO:0000256" key="11">
    <source>
        <dbReference type="ARBA" id="ARBA00023128"/>
    </source>
</evidence>
<evidence type="ECO:0000259" key="14">
    <source>
        <dbReference type="Pfam" id="PF07976"/>
    </source>
</evidence>
<evidence type="ECO:0000256" key="5">
    <source>
        <dbReference type="ARBA" id="ARBA00022630"/>
    </source>
</evidence>
<dbReference type="SUPFAM" id="SSF52833">
    <property type="entry name" value="Thioredoxin-like"/>
    <property type="match status" value="1"/>
</dbReference>
<dbReference type="SUPFAM" id="SSF54373">
    <property type="entry name" value="FAD-linked reductases, C-terminal domain"/>
    <property type="match status" value="1"/>
</dbReference>
<dbReference type="InterPro" id="IPR036188">
    <property type="entry name" value="FAD/NAD-bd_sf"/>
</dbReference>
<dbReference type="GO" id="GO:0006850">
    <property type="term" value="P:pyruvate import into mitochondria"/>
    <property type="evidence" value="ECO:0007669"/>
    <property type="project" value="InterPro"/>
</dbReference>
<dbReference type="InterPro" id="IPR005336">
    <property type="entry name" value="MPC"/>
</dbReference>
<proteinExistence type="inferred from homology"/>
<dbReference type="InterPro" id="IPR002938">
    <property type="entry name" value="FAD-bd"/>
</dbReference>
<evidence type="ECO:0000256" key="7">
    <source>
        <dbReference type="ARBA" id="ARBA00022792"/>
    </source>
</evidence>
<comment type="similarity">
    <text evidence="3">Belongs to the PheA/TfdB FAD monooxygenase family.</text>
</comment>
<evidence type="ECO:0000256" key="2">
    <source>
        <dbReference type="ARBA" id="ARBA00006416"/>
    </source>
</evidence>
<name>A0A364KR08_TALAM</name>
<dbReference type="Gene3D" id="3.30.9.10">
    <property type="entry name" value="D-Amino Acid Oxidase, subunit A, domain 2"/>
    <property type="match status" value="1"/>
</dbReference>
<keyword evidence="8" id="KW-0274">FAD</keyword>
<dbReference type="Pfam" id="PF07976">
    <property type="entry name" value="Phe_hydrox_dim"/>
    <property type="match status" value="1"/>
</dbReference>
<dbReference type="OrthoDB" id="1716816at2759"/>
<dbReference type="PANTHER" id="PTHR43004">
    <property type="entry name" value="TRK SYSTEM POTASSIUM UPTAKE PROTEIN"/>
    <property type="match status" value="1"/>
</dbReference>
<evidence type="ECO:0000256" key="12">
    <source>
        <dbReference type="ARBA" id="ARBA00023136"/>
    </source>
</evidence>
<dbReference type="Gene3D" id="3.40.30.20">
    <property type="match status" value="1"/>
</dbReference>
<dbReference type="EMBL" id="MIKG01000002">
    <property type="protein sequence ID" value="RAO65973.1"/>
    <property type="molecule type" value="Genomic_DNA"/>
</dbReference>
<keyword evidence="11" id="KW-0496">Mitochondrion</keyword>
<keyword evidence="12" id="KW-0472">Membrane</keyword>
<evidence type="ECO:0000256" key="9">
    <source>
        <dbReference type="ARBA" id="ARBA00022989"/>
    </source>
</evidence>
<dbReference type="InterPro" id="IPR050641">
    <property type="entry name" value="RIFMO-like"/>
</dbReference>
<keyword evidence="5" id="KW-0285">Flavoprotein</keyword>
<evidence type="ECO:0000256" key="10">
    <source>
        <dbReference type="ARBA" id="ARBA00023002"/>
    </source>
</evidence>
<keyword evidence="4" id="KW-0813">Transport</keyword>
<dbReference type="AlphaFoldDB" id="A0A364KR08"/>
<dbReference type="InterPro" id="IPR036249">
    <property type="entry name" value="Thioredoxin-like_sf"/>
</dbReference>
<dbReference type="Proteomes" id="UP000249363">
    <property type="component" value="Unassembled WGS sequence"/>
</dbReference>
<evidence type="ECO:0000256" key="8">
    <source>
        <dbReference type="ARBA" id="ARBA00022827"/>
    </source>
</evidence>
<keyword evidence="10" id="KW-0560">Oxidoreductase</keyword>
<dbReference type="GO" id="GO:0071949">
    <property type="term" value="F:FAD binding"/>
    <property type="evidence" value="ECO:0007669"/>
    <property type="project" value="InterPro"/>
</dbReference>
<evidence type="ECO:0000256" key="6">
    <source>
        <dbReference type="ARBA" id="ARBA00022692"/>
    </source>
</evidence>
<evidence type="ECO:0008006" key="17">
    <source>
        <dbReference type="Google" id="ProtNLM"/>
    </source>
</evidence>
<dbReference type="Gene3D" id="3.50.50.60">
    <property type="entry name" value="FAD/NAD(P)-binding domain"/>
    <property type="match status" value="1"/>
</dbReference>
<keyword evidence="9" id="KW-1133">Transmembrane helix</keyword>
<protein>
    <recommendedName>
        <fullName evidence="17">FAD-binding domain-containing protein</fullName>
    </recommendedName>
</protein>
<dbReference type="GO" id="GO:0005743">
    <property type="term" value="C:mitochondrial inner membrane"/>
    <property type="evidence" value="ECO:0007669"/>
    <property type="project" value="UniProtKB-SubCell"/>
</dbReference>
<dbReference type="GO" id="GO:0016709">
    <property type="term" value="F:oxidoreductase activity, acting on paired donors, with incorporation or reduction of molecular oxygen, NAD(P)H as one donor, and incorporation of one atom of oxygen"/>
    <property type="evidence" value="ECO:0007669"/>
    <property type="project" value="UniProtKB-ARBA"/>
</dbReference>
<evidence type="ECO:0000256" key="3">
    <source>
        <dbReference type="ARBA" id="ARBA00007801"/>
    </source>
</evidence>
<dbReference type="InterPro" id="IPR038220">
    <property type="entry name" value="PHOX_C_sf"/>
</dbReference>
<evidence type="ECO:0000313" key="16">
    <source>
        <dbReference type="Proteomes" id="UP000249363"/>
    </source>
</evidence>
<reference evidence="15 16" key="1">
    <citation type="journal article" date="2017" name="Biotechnol. Biofuels">
        <title>Differential beta-glucosidase expression as a function of carbon source availability in Talaromyces amestolkiae: a genomic and proteomic approach.</title>
        <authorList>
            <person name="de Eugenio L.I."/>
            <person name="Mendez-Liter J.A."/>
            <person name="Nieto-Dominguez M."/>
            <person name="Alonso L."/>
            <person name="Gil-Munoz J."/>
            <person name="Barriuso J."/>
            <person name="Prieto A."/>
            <person name="Martinez M.J."/>
        </authorList>
    </citation>
    <scope>NUCLEOTIDE SEQUENCE [LARGE SCALE GENOMIC DNA]</scope>
    <source>
        <strain evidence="15 16">CIB</strain>
    </source>
</reference>
<comment type="caution">
    <text evidence="15">The sequence shown here is derived from an EMBL/GenBank/DDBJ whole genome shotgun (WGS) entry which is preliminary data.</text>
</comment>
<sequence>MFAAIKAINARIRSNKTLDYFCSTHFWGPASNFGIPIAAVSDIKKDPEMLAIMSVQKIPIIICGAGSAGLCAATFMASAGIPADNVKILERSAGPMQIGQADGVQCRTVEVFESFGLSEQLLKESYHVLEVCFWAEKEDSASSSKQLVRTRRTADTMPGLSHHPHVILNQARMNGMLLKKMHDDAGIAVDYDWHVTNVTVDLEGDSDFPCVVVAKKGLDGPETTMRAKYVLGCDGAHSTVRRSLGYKMIGDSTDAVWGVMDVYPQTNFPDIRKKVTLHTKSGNLMIIPREGNSLVRFYIELPAGTVAKSVTLEDLHQTAKKIFAPYTMDIAETMWWSAYSIGQRLVDHFHKDYRIFLTGDACHTHSPKAGQGMNVSLQDGYNLGWKLAAILKGQAPSSILKTYCLEREKVAADLIEFDRFFSSIFSSKKAEHKPENFPEHFIKAGRYTAGLTAKYDDSVFTSAASSRPELASGLTVGMRFPSTQVVRLCDARAMQLVRAFPADGRWRIVVFAGDISTPVCSERLNKLADFLSSEVGPVLRVTPSTADRDSIIEPILVLHGEAAQIEQEQIPEYFTPVNGKWRMKDLFKTFADCESYNSGHGHTYDTYNIDKSEGAVVVVRPDHCMISILKLDEGYSF</sequence>